<keyword evidence="3" id="KW-1185">Reference proteome</keyword>
<evidence type="ECO:0000256" key="1">
    <source>
        <dbReference type="SAM" id="MobiDB-lite"/>
    </source>
</evidence>
<name>A0A1J7GNV3_LUPAN</name>
<dbReference type="AlphaFoldDB" id="A0A1J7GNV3"/>
<feature type="compositionally biased region" description="Polar residues" evidence="1">
    <location>
        <begin position="35"/>
        <end position="44"/>
    </location>
</feature>
<proteinExistence type="predicted"/>
<evidence type="ECO:0000313" key="3">
    <source>
        <dbReference type="Proteomes" id="UP000188354"/>
    </source>
</evidence>
<feature type="region of interest" description="Disordered" evidence="1">
    <location>
        <begin position="1"/>
        <end position="65"/>
    </location>
</feature>
<gene>
    <name evidence="2" type="ORF">TanjilG_21852</name>
</gene>
<organism evidence="2 3">
    <name type="scientific">Lupinus angustifolius</name>
    <name type="common">Narrow-leaved blue lupine</name>
    <dbReference type="NCBI Taxonomy" id="3871"/>
    <lineage>
        <taxon>Eukaryota</taxon>
        <taxon>Viridiplantae</taxon>
        <taxon>Streptophyta</taxon>
        <taxon>Embryophyta</taxon>
        <taxon>Tracheophyta</taxon>
        <taxon>Spermatophyta</taxon>
        <taxon>Magnoliopsida</taxon>
        <taxon>eudicotyledons</taxon>
        <taxon>Gunneridae</taxon>
        <taxon>Pentapetalae</taxon>
        <taxon>rosids</taxon>
        <taxon>fabids</taxon>
        <taxon>Fabales</taxon>
        <taxon>Fabaceae</taxon>
        <taxon>Papilionoideae</taxon>
        <taxon>50 kb inversion clade</taxon>
        <taxon>genistoids sensu lato</taxon>
        <taxon>core genistoids</taxon>
        <taxon>Genisteae</taxon>
        <taxon>Lupinus</taxon>
    </lineage>
</organism>
<sequence>MKKQNSLKSEVVTGSEYVSQHVQDPKCLPTEGDTSHTVMTQPSENKLDDEKNRIKTSTSASSSTWNTWSNRVEAVRELPFSFAGDVVDSDLVSMYGMLLYSSYVL</sequence>
<protein>
    <submittedName>
        <fullName evidence="2">Uncharacterized protein</fullName>
    </submittedName>
</protein>
<dbReference type="Gramene" id="OIW02199">
    <property type="protein sequence ID" value="OIW02199"/>
    <property type="gene ID" value="TanjilG_21852"/>
</dbReference>
<dbReference type="EMBL" id="CM007371">
    <property type="protein sequence ID" value="OIW02199.1"/>
    <property type="molecule type" value="Genomic_DNA"/>
</dbReference>
<reference evidence="2 3" key="1">
    <citation type="journal article" date="2017" name="Plant Biotechnol. J.">
        <title>A comprehensive draft genome sequence for lupin (Lupinus angustifolius), an emerging health food: insights into plant-microbe interactions and legume evolution.</title>
        <authorList>
            <person name="Hane J.K."/>
            <person name="Ming Y."/>
            <person name="Kamphuis L.G."/>
            <person name="Nelson M.N."/>
            <person name="Garg G."/>
            <person name="Atkins C.A."/>
            <person name="Bayer P.E."/>
            <person name="Bravo A."/>
            <person name="Bringans S."/>
            <person name="Cannon S."/>
            <person name="Edwards D."/>
            <person name="Foley R."/>
            <person name="Gao L.L."/>
            <person name="Harrison M.J."/>
            <person name="Huang W."/>
            <person name="Hurgobin B."/>
            <person name="Li S."/>
            <person name="Liu C.W."/>
            <person name="McGrath A."/>
            <person name="Morahan G."/>
            <person name="Murray J."/>
            <person name="Weller J."/>
            <person name="Jian J."/>
            <person name="Singh K.B."/>
        </authorList>
    </citation>
    <scope>NUCLEOTIDE SEQUENCE [LARGE SCALE GENOMIC DNA]</scope>
    <source>
        <strain evidence="3">cv. Tanjil</strain>
        <tissue evidence="2">Whole plant</tissue>
    </source>
</reference>
<accession>A0A1J7GNV3</accession>
<evidence type="ECO:0000313" key="2">
    <source>
        <dbReference type="EMBL" id="OIW02199.1"/>
    </source>
</evidence>
<feature type="compositionally biased region" description="Low complexity" evidence="1">
    <location>
        <begin position="56"/>
        <end position="65"/>
    </location>
</feature>
<dbReference type="Proteomes" id="UP000188354">
    <property type="component" value="Chromosome LG11"/>
</dbReference>